<organism evidence="2 3">
    <name type="scientific">Streptomyces montanisoli</name>
    <dbReference type="NCBI Taxonomy" id="2798581"/>
    <lineage>
        <taxon>Bacteria</taxon>
        <taxon>Bacillati</taxon>
        <taxon>Actinomycetota</taxon>
        <taxon>Actinomycetes</taxon>
        <taxon>Kitasatosporales</taxon>
        <taxon>Streptomycetaceae</taxon>
        <taxon>Streptomyces</taxon>
    </lineage>
</organism>
<protein>
    <recommendedName>
        <fullName evidence="4">Asp23/Gls24 family envelope stress response protein</fullName>
    </recommendedName>
</protein>
<feature type="region of interest" description="Disordered" evidence="1">
    <location>
        <begin position="1"/>
        <end position="30"/>
    </location>
</feature>
<reference evidence="2" key="1">
    <citation type="submission" date="2021-03" db="EMBL/GenBank/DDBJ databases">
        <title>Whole genome sequence of Streptomyces bomunensis MMS17-BM035.</title>
        <authorList>
            <person name="Lee J.H."/>
        </authorList>
    </citation>
    <scope>NUCLEOTIDE SEQUENCE</scope>
    <source>
        <strain evidence="2">MMS17-BM035</strain>
    </source>
</reference>
<dbReference type="EMBL" id="JAGIQL010000021">
    <property type="protein sequence ID" value="MBP0457444.1"/>
    <property type="molecule type" value="Genomic_DNA"/>
</dbReference>
<dbReference type="AlphaFoldDB" id="A0A940M9W9"/>
<evidence type="ECO:0000313" key="3">
    <source>
        <dbReference type="Proteomes" id="UP000670475"/>
    </source>
</evidence>
<accession>A0A940M9W9</accession>
<name>A0A940M9W9_9ACTN</name>
<evidence type="ECO:0008006" key="4">
    <source>
        <dbReference type="Google" id="ProtNLM"/>
    </source>
</evidence>
<evidence type="ECO:0000313" key="2">
    <source>
        <dbReference type="EMBL" id="MBP0457444.1"/>
    </source>
</evidence>
<proteinExistence type="predicted"/>
<dbReference type="RefSeq" id="WP_209339209.1">
    <property type="nucleotide sequence ID" value="NZ_JAGIQL010000021.1"/>
</dbReference>
<gene>
    <name evidence="2" type="ORF">JFN87_08015</name>
</gene>
<keyword evidence="3" id="KW-1185">Reference proteome</keyword>
<sequence>MAMNTNPPNTPPWQQDGEEDRMHGDGELLPCGRSLASLWEEWDDGDARSDPHVAECPHCTAALGRLSALQDFVGRATDDGTGAADGAGESIASRTESVTARVMDVVRLELRPGLTLPLGEPEEDSWIVEAAVAKVLRRAAETLPGVRAGSCRVRPVADDHVGAGGPLPDMPLHRPVDVHVELAVSMSWAMPELARQVRGRMMAAADEAVGLDVRTIDVSVIDLLDEEAVDAVAGGESERGARW</sequence>
<comment type="caution">
    <text evidence="2">The sequence shown here is derived from an EMBL/GenBank/DDBJ whole genome shotgun (WGS) entry which is preliminary data.</text>
</comment>
<evidence type="ECO:0000256" key="1">
    <source>
        <dbReference type="SAM" id="MobiDB-lite"/>
    </source>
</evidence>
<dbReference type="Proteomes" id="UP000670475">
    <property type="component" value="Unassembled WGS sequence"/>
</dbReference>